<reference evidence="1 2" key="1">
    <citation type="submission" date="2023-11" db="EMBL/GenBank/DDBJ databases">
        <title>Draft genome of Azohydromonas lata strain H1 (DSM1123), a polyhydroxyalkanoate producer.</title>
        <authorList>
            <person name="Traversa D."/>
            <person name="D'Addabbo P."/>
            <person name="Pazzani C."/>
            <person name="Manzari C."/>
            <person name="Chiara M."/>
            <person name="Scrascia M."/>
        </authorList>
    </citation>
    <scope>NUCLEOTIDE SEQUENCE [LARGE SCALE GENOMIC DNA]</scope>
    <source>
        <strain evidence="1 2">H1</strain>
    </source>
</reference>
<proteinExistence type="predicted"/>
<name>A0ABU5IB12_9BURK</name>
<gene>
    <name evidence="1" type="ORF">SM757_06195</name>
</gene>
<protein>
    <submittedName>
        <fullName evidence="1">Uncharacterized protein</fullName>
    </submittedName>
</protein>
<organism evidence="1 2">
    <name type="scientific">Azohydromonas lata</name>
    <dbReference type="NCBI Taxonomy" id="45677"/>
    <lineage>
        <taxon>Bacteria</taxon>
        <taxon>Pseudomonadati</taxon>
        <taxon>Pseudomonadota</taxon>
        <taxon>Betaproteobacteria</taxon>
        <taxon>Burkholderiales</taxon>
        <taxon>Sphaerotilaceae</taxon>
        <taxon>Azohydromonas</taxon>
    </lineage>
</organism>
<dbReference type="Proteomes" id="UP001293718">
    <property type="component" value="Unassembled WGS sequence"/>
</dbReference>
<evidence type="ECO:0000313" key="1">
    <source>
        <dbReference type="EMBL" id="MDZ5456158.1"/>
    </source>
</evidence>
<accession>A0ABU5IB12</accession>
<dbReference type="EMBL" id="JAXOJX010000006">
    <property type="protein sequence ID" value="MDZ5456158.1"/>
    <property type="molecule type" value="Genomic_DNA"/>
</dbReference>
<comment type="caution">
    <text evidence="1">The sequence shown here is derived from an EMBL/GenBank/DDBJ whole genome shotgun (WGS) entry which is preliminary data.</text>
</comment>
<dbReference type="RefSeq" id="WP_322464788.1">
    <property type="nucleotide sequence ID" value="NZ_JAXOJX010000006.1"/>
</dbReference>
<sequence>MKSTVSSSNPSYKPQAQNASVNAAWSELFAATPAGIVYNAVRELLRQRNHKRLVLQAFKR</sequence>
<evidence type="ECO:0000313" key="2">
    <source>
        <dbReference type="Proteomes" id="UP001293718"/>
    </source>
</evidence>
<keyword evidence="2" id="KW-1185">Reference proteome</keyword>